<dbReference type="RefSeq" id="XP_017990454.1">
    <property type="nucleotide sequence ID" value="XM_018135128.1"/>
</dbReference>
<evidence type="ECO:0000259" key="2">
    <source>
        <dbReference type="Pfam" id="PF03259"/>
    </source>
</evidence>
<comment type="similarity">
    <text evidence="1">Belongs to the GAMAD family.</text>
</comment>
<reference evidence="3 4" key="1">
    <citation type="submission" date="2015-07" db="EMBL/GenBank/DDBJ databases">
        <title>Draft Genome Sequence of Malassezia furfur CBS1878 and Malassezia pachydermatis CBS1879.</title>
        <authorList>
            <person name="Triana S."/>
            <person name="Ohm R."/>
            <person name="Gonzalez A."/>
            <person name="DeCock H."/>
            <person name="Restrepo S."/>
            <person name="Celis A."/>
        </authorList>
    </citation>
    <scope>NUCLEOTIDE SEQUENCE [LARGE SCALE GENOMIC DNA]</scope>
    <source>
        <strain evidence="3 4">CBS 1879</strain>
    </source>
</reference>
<dbReference type="OrthoDB" id="9985637at2759"/>
<keyword evidence="4" id="KW-1185">Reference proteome</keyword>
<dbReference type="Gene3D" id="3.30.450.30">
    <property type="entry name" value="Dynein light chain 2a, cytoplasmic"/>
    <property type="match status" value="1"/>
</dbReference>
<gene>
    <name evidence="3" type="ORF">Malapachy_0612</name>
</gene>
<dbReference type="AlphaFoldDB" id="A0A0N0RRZ3"/>
<feature type="domain" description="Roadblock/LAMTOR2" evidence="2">
    <location>
        <begin position="12"/>
        <end position="69"/>
    </location>
</feature>
<evidence type="ECO:0000313" key="4">
    <source>
        <dbReference type="Proteomes" id="UP000037751"/>
    </source>
</evidence>
<proteinExistence type="inferred from homology"/>
<name>A0A0N0RRZ3_9BASI</name>
<evidence type="ECO:0000313" key="3">
    <source>
        <dbReference type="EMBL" id="KOS12822.1"/>
    </source>
</evidence>
<dbReference type="STRING" id="77020.A0A0N0RRZ3"/>
<organism evidence="3 4">
    <name type="scientific">Malassezia pachydermatis</name>
    <dbReference type="NCBI Taxonomy" id="77020"/>
    <lineage>
        <taxon>Eukaryota</taxon>
        <taxon>Fungi</taxon>
        <taxon>Dikarya</taxon>
        <taxon>Basidiomycota</taxon>
        <taxon>Ustilaginomycotina</taxon>
        <taxon>Malasseziomycetes</taxon>
        <taxon>Malasseziales</taxon>
        <taxon>Malasseziaceae</taxon>
        <taxon>Malassezia</taxon>
    </lineage>
</organism>
<comment type="caution">
    <text evidence="3">The sequence shown here is derived from an EMBL/GenBank/DDBJ whole genome shotgun (WGS) entry which is preliminary data.</text>
</comment>
<dbReference type="VEuPathDB" id="FungiDB:Malapachy_0612"/>
<dbReference type="InterPro" id="IPR004942">
    <property type="entry name" value="Roadblock/LAMTOR2_dom"/>
</dbReference>
<sequence length="76" mass="8762">MRVIWSGGAALASSDQLDRLVSFVRDTLRVSWRHIDTMEKDDELSLLRLRTKKYELLVTPSEKYILVVLHDPGHAL</sequence>
<dbReference type="Pfam" id="PF03259">
    <property type="entry name" value="Robl_LC7"/>
    <property type="match status" value="1"/>
</dbReference>
<protein>
    <recommendedName>
        <fullName evidence="2">Roadblock/LAMTOR2 domain-containing protein</fullName>
    </recommendedName>
</protein>
<dbReference type="GeneID" id="28727003"/>
<evidence type="ECO:0000256" key="1">
    <source>
        <dbReference type="ARBA" id="ARBA00007191"/>
    </source>
</evidence>
<dbReference type="EMBL" id="LGAV01000008">
    <property type="protein sequence ID" value="KOS12822.1"/>
    <property type="molecule type" value="Genomic_DNA"/>
</dbReference>
<dbReference type="Proteomes" id="UP000037751">
    <property type="component" value="Unassembled WGS sequence"/>
</dbReference>
<dbReference type="SUPFAM" id="SSF103196">
    <property type="entry name" value="Roadblock/LC7 domain"/>
    <property type="match status" value="1"/>
</dbReference>
<accession>A0A0N0RRZ3</accession>